<evidence type="ECO:0000313" key="1">
    <source>
        <dbReference type="EMBL" id="EIW81181.1"/>
    </source>
</evidence>
<dbReference type="SUPFAM" id="SSF143410">
    <property type="entry name" value="DOPA-like"/>
    <property type="match status" value="1"/>
</dbReference>
<name>A0A5M3MRK4_CONPW</name>
<organism evidence="1 2">
    <name type="scientific">Coniophora puteana (strain RWD-64-598)</name>
    <name type="common">Brown rot fungus</name>
    <dbReference type="NCBI Taxonomy" id="741705"/>
    <lineage>
        <taxon>Eukaryota</taxon>
        <taxon>Fungi</taxon>
        <taxon>Dikarya</taxon>
        <taxon>Basidiomycota</taxon>
        <taxon>Agaricomycotina</taxon>
        <taxon>Agaricomycetes</taxon>
        <taxon>Agaricomycetidae</taxon>
        <taxon>Boletales</taxon>
        <taxon>Coniophorineae</taxon>
        <taxon>Coniophoraceae</taxon>
        <taxon>Coniophora</taxon>
    </lineage>
</organism>
<dbReference type="PANTHER" id="PTHR36423">
    <property type="entry name" value="AFR070WP"/>
    <property type="match status" value="1"/>
</dbReference>
<sequence length="139" mass="15953">MFQPLENTPGPRSKAYDEFPEGFEHPKSGFDFHIYYIQKNPAAVKYATELHGRIRKEFPELKIFAMNDGPVGPHPTASFEVDTTTPHETGAFFSWLAVNRGPCDVLVHPNTNDTYRDHTELATWMGRQWPIYDDLLRGN</sequence>
<accession>A0A5M3MRK4</accession>
<dbReference type="Gene3D" id="3.30.70.1240">
    <property type="entry name" value="DOPA-like domains"/>
    <property type="match status" value="1"/>
</dbReference>
<dbReference type="GeneID" id="19207745"/>
<keyword evidence="2" id="KW-1185">Reference proteome</keyword>
<dbReference type="InterPro" id="IPR023389">
    <property type="entry name" value="DOPA-like_sf"/>
</dbReference>
<gene>
    <name evidence="1" type="ORF">CONPUDRAFT_55737</name>
</gene>
<reference evidence="2" key="1">
    <citation type="journal article" date="2012" name="Science">
        <title>The Paleozoic origin of enzymatic lignin decomposition reconstructed from 31 fungal genomes.</title>
        <authorList>
            <person name="Floudas D."/>
            <person name="Binder M."/>
            <person name="Riley R."/>
            <person name="Barry K."/>
            <person name="Blanchette R.A."/>
            <person name="Henrissat B."/>
            <person name="Martinez A.T."/>
            <person name="Otillar R."/>
            <person name="Spatafora J.W."/>
            <person name="Yadav J.S."/>
            <person name="Aerts A."/>
            <person name="Benoit I."/>
            <person name="Boyd A."/>
            <person name="Carlson A."/>
            <person name="Copeland A."/>
            <person name="Coutinho P.M."/>
            <person name="de Vries R.P."/>
            <person name="Ferreira P."/>
            <person name="Findley K."/>
            <person name="Foster B."/>
            <person name="Gaskell J."/>
            <person name="Glotzer D."/>
            <person name="Gorecki P."/>
            <person name="Heitman J."/>
            <person name="Hesse C."/>
            <person name="Hori C."/>
            <person name="Igarashi K."/>
            <person name="Jurgens J.A."/>
            <person name="Kallen N."/>
            <person name="Kersten P."/>
            <person name="Kohler A."/>
            <person name="Kuees U."/>
            <person name="Kumar T.K.A."/>
            <person name="Kuo A."/>
            <person name="LaButti K."/>
            <person name="Larrondo L.F."/>
            <person name="Lindquist E."/>
            <person name="Ling A."/>
            <person name="Lombard V."/>
            <person name="Lucas S."/>
            <person name="Lundell T."/>
            <person name="Martin R."/>
            <person name="McLaughlin D.J."/>
            <person name="Morgenstern I."/>
            <person name="Morin E."/>
            <person name="Murat C."/>
            <person name="Nagy L.G."/>
            <person name="Nolan M."/>
            <person name="Ohm R.A."/>
            <person name="Patyshakuliyeva A."/>
            <person name="Rokas A."/>
            <person name="Ruiz-Duenas F.J."/>
            <person name="Sabat G."/>
            <person name="Salamov A."/>
            <person name="Samejima M."/>
            <person name="Schmutz J."/>
            <person name="Slot J.C."/>
            <person name="St John F."/>
            <person name="Stenlid J."/>
            <person name="Sun H."/>
            <person name="Sun S."/>
            <person name="Syed K."/>
            <person name="Tsang A."/>
            <person name="Wiebenga A."/>
            <person name="Young D."/>
            <person name="Pisabarro A."/>
            <person name="Eastwood D.C."/>
            <person name="Martin F."/>
            <person name="Cullen D."/>
            <person name="Grigoriev I.V."/>
            <person name="Hibbett D.S."/>
        </authorList>
    </citation>
    <scope>NUCLEOTIDE SEQUENCE [LARGE SCALE GENOMIC DNA]</scope>
    <source>
        <strain evidence="2">RWD-64-598 SS2</strain>
    </source>
</reference>
<dbReference type="Proteomes" id="UP000053558">
    <property type="component" value="Unassembled WGS sequence"/>
</dbReference>
<dbReference type="Pfam" id="PF08883">
    <property type="entry name" value="DOPA_dioxygen"/>
    <property type="match status" value="1"/>
</dbReference>
<protein>
    <recommendedName>
        <fullName evidence="3">Dopa 4,5-dioxygenase</fullName>
    </recommendedName>
</protein>
<dbReference type="EMBL" id="JH711578">
    <property type="protein sequence ID" value="EIW81181.1"/>
    <property type="molecule type" value="Genomic_DNA"/>
</dbReference>
<dbReference type="RefSeq" id="XP_007768218.1">
    <property type="nucleotide sequence ID" value="XM_007770028.1"/>
</dbReference>
<dbReference type="InterPro" id="IPR014980">
    <property type="entry name" value="DOPA_dioxygen"/>
</dbReference>
<proteinExistence type="predicted"/>
<evidence type="ECO:0000313" key="2">
    <source>
        <dbReference type="Proteomes" id="UP000053558"/>
    </source>
</evidence>
<comment type="caution">
    <text evidence="1">The sequence shown here is derived from an EMBL/GenBank/DDBJ whole genome shotgun (WGS) entry which is preliminary data.</text>
</comment>
<evidence type="ECO:0008006" key="3">
    <source>
        <dbReference type="Google" id="ProtNLM"/>
    </source>
</evidence>
<dbReference type="OrthoDB" id="9970095at2759"/>
<dbReference type="PANTHER" id="PTHR36423:SF2">
    <property type="entry name" value="AFR070WP"/>
    <property type="match status" value="1"/>
</dbReference>
<dbReference type="AlphaFoldDB" id="A0A5M3MRK4"/>
<dbReference type="OMA" id="ISSHATH"/>
<dbReference type="KEGG" id="cput:CONPUDRAFT_55737"/>